<reference evidence="2" key="2">
    <citation type="journal article" date="2011" name="G3 (Bethesda)">
        <title>The awesome power of yeast evolutionary genetics: New genome sequences and strain resources for the Saccharomyces sensu stricto genus.</title>
        <authorList>
            <person name="Scannell D.R."/>
            <person name="Zill O.A."/>
            <person name="Rokas A."/>
            <person name="Payen C."/>
            <person name="Dunham M.J."/>
            <person name="Eisen M.B."/>
            <person name="Rine J."/>
            <person name="Johnston M."/>
            <person name="Hittinger C.T."/>
        </authorList>
    </citation>
    <scope>GENOME REANNOTATION</scope>
    <source>
        <strain evidence="2">ATCC MYA-4449 / AS 2.2408 / CBS 8840 / NBRC 1802 / NCYC 2889</strain>
    </source>
</reference>
<comment type="caution">
    <text evidence="1">The sequence shown here is derived from an EMBL/GenBank/DDBJ whole genome shotgun (WGS) entry which is preliminary data.</text>
</comment>
<dbReference type="HOGENOM" id="CLU_1175993_0_0_1"/>
<dbReference type="AlphaFoldDB" id="J5P8R2"/>
<organism evidence="1 2">
    <name type="scientific">Saccharomyces kudriavzevii (strain ATCC MYA-4449 / AS 2.2408 / CBS 8840 / NBRC 1802 / NCYC 2889)</name>
    <name type="common">Yeast</name>
    <dbReference type="NCBI Taxonomy" id="226230"/>
    <lineage>
        <taxon>Eukaryota</taxon>
        <taxon>Fungi</taxon>
        <taxon>Dikarya</taxon>
        <taxon>Ascomycota</taxon>
        <taxon>Saccharomycotina</taxon>
        <taxon>Saccharomycetes</taxon>
        <taxon>Saccharomycetales</taxon>
        <taxon>Saccharomycetaceae</taxon>
        <taxon>Saccharomyces</taxon>
    </lineage>
</organism>
<dbReference type="EMBL" id="AACI03001997">
    <property type="protein sequence ID" value="EJT41613.1"/>
    <property type="molecule type" value="Genomic_DNA"/>
</dbReference>
<protein>
    <submittedName>
        <fullName evidence="1">RRG1-like protein</fullName>
    </submittedName>
</protein>
<evidence type="ECO:0000313" key="2">
    <source>
        <dbReference type="Proteomes" id="UP000002753"/>
    </source>
</evidence>
<accession>J5P8R2</accession>
<dbReference type="Proteomes" id="UP000002753">
    <property type="component" value="Unassembled WGS sequence"/>
</dbReference>
<keyword evidence="2" id="KW-1185">Reference proteome</keyword>
<sequence>MAQNFGRIPSHKYYVLSLYRIVLRNIPKRCCSYAFQYEIKKNLSRQLTKHKHDKSSWSVYILLDKFKLLNSYLSEGKLQEIKNLIKPLRKTSKQLKTTKILGTLTDLGDNTVQSPEEVRNLHILETYIKQKQDLGLLPIYVPKTYKINLLLPLALNDHACVNLYNIQQKLEKGSPSARMSYTKEGRNQIWFVRSPVNKGKRQSKKLGVLIRQERKDSQKNVDNLNFCEAKCYLGIT</sequence>
<proteinExistence type="predicted"/>
<reference evidence="1 2" key="1">
    <citation type="journal article" date="2003" name="Science">
        <title>Finding functional features in Saccharomyces genomes by phylogenetic footprinting.</title>
        <authorList>
            <person name="Cliften P.F."/>
            <person name="Sudarsanam P."/>
            <person name="Desikan A."/>
            <person name="Fulton L."/>
            <person name="Fulton B."/>
            <person name="Majors J."/>
            <person name="Waterston R."/>
            <person name="Cohen B.A."/>
            <person name="Johnston M."/>
        </authorList>
    </citation>
    <scope>NUCLEOTIDE SEQUENCE [LARGE SCALE GENOMIC DNA]</scope>
    <source>
        <strain evidence="2">ATCC MYA-4449 / AS 2.2408 / CBS 8840 / NBRC 1802 / NCYC 2889</strain>
    </source>
</reference>
<gene>
    <name evidence="1" type="primary">YDR065W</name>
    <name evidence="1" type="ORF">SKUD_190006</name>
</gene>
<evidence type="ECO:0000313" key="1">
    <source>
        <dbReference type="EMBL" id="EJT41613.1"/>
    </source>
</evidence>
<name>J5P8R2_SACK1</name>